<dbReference type="PANTHER" id="PTHR23272">
    <property type="entry name" value="BED FINGER-RELATED"/>
    <property type="match status" value="1"/>
</dbReference>
<name>A0A2Z6PIX9_TRISU</name>
<evidence type="ECO:0000313" key="3">
    <source>
        <dbReference type="EMBL" id="GAU50502.1"/>
    </source>
</evidence>
<dbReference type="InterPro" id="IPR025525">
    <property type="entry name" value="hAT-like_transposase_RNase-H"/>
</dbReference>
<dbReference type="PANTHER" id="PTHR23272:SF179">
    <property type="entry name" value="ZINC FINGER BED DOMAIN-CONTAINING PROTEIN RICESLEEPER 2-LIKE ISOFORM X1"/>
    <property type="match status" value="1"/>
</dbReference>
<dbReference type="GO" id="GO:0003677">
    <property type="term" value="F:DNA binding"/>
    <property type="evidence" value="ECO:0007669"/>
    <property type="project" value="InterPro"/>
</dbReference>
<organism evidence="3 4">
    <name type="scientific">Trifolium subterraneum</name>
    <name type="common">Subterranean clover</name>
    <dbReference type="NCBI Taxonomy" id="3900"/>
    <lineage>
        <taxon>Eukaryota</taxon>
        <taxon>Viridiplantae</taxon>
        <taxon>Streptophyta</taxon>
        <taxon>Embryophyta</taxon>
        <taxon>Tracheophyta</taxon>
        <taxon>Spermatophyta</taxon>
        <taxon>Magnoliopsida</taxon>
        <taxon>eudicotyledons</taxon>
        <taxon>Gunneridae</taxon>
        <taxon>Pentapetalae</taxon>
        <taxon>rosids</taxon>
        <taxon>fabids</taxon>
        <taxon>Fabales</taxon>
        <taxon>Fabaceae</taxon>
        <taxon>Papilionoideae</taxon>
        <taxon>50 kb inversion clade</taxon>
        <taxon>NPAAA clade</taxon>
        <taxon>Hologalegina</taxon>
        <taxon>IRL clade</taxon>
        <taxon>Trifolieae</taxon>
        <taxon>Trifolium</taxon>
    </lineage>
</organism>
<dbReference type="Pfam" id="PF05699">
    <property type="entry name" value="Dimer_Tnp_hAT"/>
    <property type="match status" value="1"/>
</dbReference>
<dbReference type="OrthoDB" id="1301613at2759"/>
<dbReference type="AlphaFoldDB" id="A0A2Z6PIX9"/>
<accession>A0A2Z6PIX9</accession>
<feature type="domain" description="HAT C-terminal dimerisation" evidence="1">
    <location>
        <begin position="114"/>
        <end position="154"/>
    </location>
</feature>
<keyword evidence="4" id="KW-1185">Reference proteome</keyword>
<dbReference type="Pfam" id="PF14372">
    <property type="entry name" value="hAT-like_RNase-H"/>
    <property type="match status" value="1"/>
</dbReference>
<protein>
    <recommendedName>
        <fullName evidence="5">HAT C-terminal dimerisation domain-containing protein</fullName>
    </recommendedName>
</protein>
<proteinExistence type="predicted"/>
<gene>
    <name evidence="3" type="ORF">TSUD_409770</name>
</gene>
<evidence type="ECO:0000259" key="1">
    <source>
        <dbReference type="Pfam" id="PF05699"/>
    </source>
</evidence>
<evidence type="ECO:0008006" key="5">
    <source>
        <dbReference type="Google" id="ProtNLM"/>
    </source>
</evidence>
<dbReference type="EMBL" id="DF974786">
    <property type="protein sequence ID" value="GAU50502.1"/>
    <property type="molecule type" value="Genomic_DNA"/>
</dbReference>
<dbReference type="SUPFAM" id="SSF53098">
    <property type="entry name" value="Ribonuclease H-like"/>
    <property type="match status" value="1"/>
</dbReference>
<dbReference type="GO" id="GO:0046983">
    <property type="term" value="F:protein dimerization activity"/>
    <property type="evidence" value="ECO:0007669"/>
    <property type="project" value="InterPro"/>
</dbReference>
<dbReference type="InterPro" id="IPR012337">
    <property type="entry name" value="RNaseH-like_sf"/>
</dbReference>
<evidence type="ECO:0000259" key="2">
    <source>
        <dbReference type="Pfam" id="PF14372"/>
    </source>
</evidence>
<reference evidence="4" key="1">
    <citation type="journal article" date="2017" name="Front. Plant Sci.">
        <title>Climate Clever Clovers: New Paradigm to Reduce the Environmental Footprint of Ruminants by Breeding Low Methanogenic Forages Utilizing Haplotype Variation.</title>
        <authorList>
            <person name="Kaur P."/>
            <person name="Appels R."/>
            <person name="Bayer P.E."/>
            <person name="Keeble-Gagnere G."/>
            <person name="Wang J."/>
            <person name="Hirakawa H."/>
            <person name="Shirasawa K."/>
            <person name="Vercoe P."/>
            <person name="Stefanova K."/>
            <person name="Durmic Z."/>
            <person name="Nichols P."/>
            <person name="Revell C."/>
            <person name="Isobe S.N."/>
            <person name="Edwards D."/>
            <person name="Erskine W."/>
        </authorList>
    </citation>
    <scope>NUCLEOTIDE SEQUENCE [LARGE SCALE GENOMIC DNA]</scope>
    <source>
        <strain evidence="4">cv. Daliak</strain>
    </source>
</reference>
<evidence type="ECO:0000313" key="4">
    <source>
        <dbReference type="Proteomes" id="UP000242715"/>
    </source>
</evidence>
<feature type="domain" description="hAT-like transposase RNase-H fold" evidence="2">
    <location>
        <begin position="1"/>
        <end position="65"/>
    </location>
</feature>
<dbReference type="Proteomes" id="UP000242715">
    <property type="component" value="Unassembled WGS sequence"/>
</dbReference>
<dbReference type="InterPro" id="IPR008906">
    <property type="entry name" value="HATC_C_dom"/>
</dbReference>
<sequence>MASQMAIKFEKYWSIIHGNMGIAIVLDPRFKFKWLEYFYLKLYGSLSSIEIENIKNLCYSLFEDYQARTNGLVENSSENFIDRELSSKNGNNANFLSDFDSFVNETDEIQSKTELDIYLEENVLPRSATFEIHGWWKTNEIKYPTLQKLLRIFWQSQFLQLPQNMLLAPEVDC</sequence>